<evidence type="ECO:0000313" key="1">
    <source>
        <dbReference type="EMBL" id="ELR17522.1"/>
    </source>
</evidence>
<protein>
    <submittedName>
        <fullName evidence="1">Uncharacterized protein</fullName>
    </submittedName>
</protein>
<organism evidence="1 2">
    <name type="scientific">Acanthamoeba castellanii (strain ATCC 30010 / Neff)</name>
    <dbReference type="NCBI Taxonomy" id="1257118"/>
    <lineage>
        <taxon>Eukaryota</taxon>
        <taxon>Amoebozoa</taxon>
        <taxon>Discosea</taxon>
        <taxon>Longamoebia</taxon>
        <taxon>Centramoebida</taxon>
        <taxon>Acanthamoebidae</taxon>
        <taxon>Acanthamoeba</taxon>
    </lineage>
</organism>
<name>L8GX37_ACACF</name>
<proteinExistence type="predicted"/>
<dbReference type="GeneID" id="14918414"/>
<dbReference type="KEGG" id="acan:ACA1_062660"/>
<sequence>MCTAGGPANGEPYTCANDGTFIDLRASGSTWPTAGPSEALRFKQVVPHECEQAIENLVSLTINFSNDAMRMSWLLRTIRCRLECVYLIDGPALSKHHCVEDTAALNFITGGKADASEYRTALKPAALRAL</sequence>
<accession>L8GX37</accession>
<dbReference type="Proteomes" id="UP000011083">
    <property type="component" value="Unassembled WGS sequence"/>
</dbReference>
<dbReference type="AlphaFoldDB" id="L8GX37"/>
<reference evidence="1 2" key="1">
    <citation type="journal article" date="2013" name="Genome Biol.">
        <title>Genome of Acanthamoeba castellanii highlights extensive lateral gene transfer and early evolution of tyrosine kinase signaling.</title>
        <authorList>
            <person name="Clarke M."/>
            <person name="Lohan A.J."/>
            <person name="Liu B."/>
            <person name="Lagkouvardos I."/>
            <person name="Roy S."/>
            <person name="Zafar N."/>
            <person name="Bertelli C."/>
            <person name="Schilde C."/>
            <person name="Kianianmomeni A."/>
            <person name="Burglin T.R."/>
            <person name="Frech C."/>
            <person name="Turcotte B."/>
            <person name="Kopec K.O."/>
            <person name="Synnott J.M."/>
            <person name="Choo C."/>
            <person name="Paponov I."/>
            <person name="Finkler A."/>
            <person name="Soon Heng Tan C."/>
            <person name="Hutchins A.P."/>
            <person name="Weinmeier T."/>
            <person name="Rattei T."/>
            <person name="Chu J.S."/>
            <person name="Gimenez G."/>
            <person name="Irimia M."/>
            <person name="Rigden D.J."/>
            <person name="Fitzpatrick D.A."/>
            <person name="Lorenzo-Morales J."/>
            <person name="Bateman A."/>
            <person name="Chiu C.H."/>
            <person name="Tang P."/>
            <person name="Hegemann P."/>
            <person name="Fromm H."/>
            <person name="Raoult D."/>
            <person name="Greub G."/>
            <person name="Miranda-Saavedra D."/>
            <person name="Chen N."/>
            <person name="Nash P."/>
            <person name="Ginger M.L."/>
            <person name="Horn M."/>
            <person name="Schaap P."/>
            <person name="Caler L."/>
            <person name="Loftus B."/>
        </authorList>
    </citation>
    <scope>NUCLEOTIDE SEQUENCE [LARGE SCALE GENOMIC DNA]</scope>
    <source>
        <strain evidence="1 2">Neff</strain>
    </source>
</reference>
<gene>
    <name evidence="1" type="ORF">ACA1_062660</name>
</gene>
<dbReference type="RefSeq" id="XP_004339535.1">
    <property type="nucleotide sequence ID" value="XM_004339487.1"/>
</dbReference>
<evidence type="ECO:0000313" key="2">
    <source>
        <dbReference type="Proteomes" id="UP000011083"/>
    </source>
</evidence>
<keyword evidence="2" id="KW-1185">Reference proteome</keyword>
<dbReference type="EMBL" id="KB007974">
    <property type="protein sequence ID" value="ELR17522.1"/>
    <property type="molecule type" value="Genomic_DNA"/>
</dbReference>
<dbReference type="VEuPathDB" id="AmoebaDB:ACA1_062660"/>